<feature type="domain" description="Protein O-mannosyl-transferase C-terminal four TM" evidence="14">
    <location>
        <begin position="889"/>
        <end position="1065"/>
    </location>
</feature>
<feature type="transmembrane region" description="Helical" evidence="11">
    <location>
        <begin position="427"/>
        <end position="447"/>
    </location>
</feature>
<protein>
    <recommendedName>
        <fullName evidence="9">Polyprenol-phosphate-mannose--protein mannosyltransferase</fullName>
    </recommendedName>
    <alternativeName>
        <fullName evidence="10">Protein O-mannosyltransferase</fullName>
    </alternativeName>
</protein>
<dbReference type="GO" id="GO:0006493">
    <property type="term" value="P:protein O-linked glycosylation"/>
    <property type="evidence" value="ECO:0007669"/>
    <property type="project" value="InterPro"/>
</dbReference>
<keyword evidence="4" id="KW-0328">Glycosyltransferase</keyword>
<dbReference type="AlphaFoldDB" id="A0AAW3JPF4"/>
<evidence type="ECO:0000256" key="5">
    <source>
        <dbReference type="ARBA" id="ARBA00022679"/>
    </source>
</evidence>
<feature type="domain" description="Glycosyltransferase RgtA/B/C/D-like" evidence="13">
    <location>
        <begin position="144"/>
        <end position="273"/>
    </location>
</feature>
<dbReference type="Gene3D" id="2.60.120.260">
    <property type="entry name" value="Galactose-binding domain-like"/>
    <property type="match status" value="1"/>
</dbReference>
<dbReference type="Proteomes" id="UP000050833">
    <property type="component" value="Unassembled WGS sequence"/>
</dbReference>
<comment type="similarity">
    <text evidence="3">Belongs to the glycosyltransferase 39 family.</text>
</comment>
<dbReference type="Pfam" id="PF13231">
    <property type="entry name" value="PMT_2"/>
    <property type="match status" value="1"/>
</dbReference>
<feature type="transmembrane region" description="Helical" evidence="11">
    <location>
        <begin position="995"/>
        <end position="1014"/>
    </location>
</feature>
<keyword evidence="16" id="KW-1185">Reference proteome</keyword>
<evidence type="ECO:0000313" key="16">
    <source>
        <dbReference type="Proteomes" id="UP000050833"/>
    </source>
</evidence>
<feature type="transmembrane region" description="Helical" evidence="11">
    <location>
        <begin position="395"/>
        <end position="415"/>
    </location>
</feature>
<dbReference type="EMBL" id="LLKB01000005">
    <property type="protein sequence ID" value="KQC84752.1"/>
    <property type="molecule type" value="Genomic_DNA"/>
</dbReference>
<feature type="transmembrane region" description="Helical" evidence="11">
    <location>
        <begin position="57"/>
        <end position="78"/>
    </location>
</feature>
<keyword evidence="7 11" id="KW-1133">Transmembrane helix</keyword>
<dbReference type="Pfam" id="PF16192">
    <property type="entry name" value="PMT_4TMC"/>
    <property type="match status" value="1"/>
</dbReference>
<feature type="transmembrane region" description="Helical" evidence="11">
    <location>
        <begin position="214"/>
        <end position="239"/>
    </location>
</feature>
<feature type="transmembrane region" description="Helical" evidence="11">
    <location>
        <begin position="325"/>
        <end position="345"/>
    </location>
</feature>
<feature type="transmembrane region" description="Helical" evidence="11">
    <location>
        <begin position="972"/>
        <end position="989"/>
    </location>
</feature>
<dbReference type="InterPro" id="IPR008979">
    <property type="entry name" value="Galactose-bd-like_sf"/>
</dbReference>
<evidence type="ECO:0000256" key="7">
    <source>
        <dbReference type="ARBA" id="ARBA00022989"/>
    </source>
</evidence>
<dbReference type="GO" id="GO:0000030">
    <property type="term" value="F:mannosyltransferase activity"/>
    <property type="evidence" value="ECO:0007669"/>
    <property type="project" value="InterPro"/>
</dbReference>
<comment type="caution">
    <text evidence="15">The sequence shown here is derived from an EMBL/GenBank/DDBJ whole genome shotgun (WGS) entry which is preliminary data.</text>
</comment>
<dbReference type="InterPro" id="IPR032421">
    <property type="entry name" value="PMT_4TMC"/>
</dbReference>
<comment type="pathway">
    <text evidence="2">Protein modification; protein glycosylation.</text>
</comment>
<feature type="transmembrane region" description="Helical" evidence="11">
    <location>
        <begin position="498"/>
        <end position="517"/>
    </location>
</feature>
<comment type="subcellular location">
    <subcellularLocation>
        <location evidence="1">Endomembrane system</location>
        <topology evidence="1">Multi-pass membrane protein</topology>
    </subcellularLocation>
</comment>
<feature type="transmembrane region" description="Helical" evidence="11">
    <location>
        <begin position="724"/>
        <end position="744"/>
    </location>
</feature>
<dbReference type="InterPro" id="IPR003342">
    <property type="entry name" value="ArnT-like_N"/>
</dbReference>
<keyword evidence="8 11" id="KW-0472">Membrane</keyword>
<feature type="transmembrane region" description="Helical" evidence="11">
    <location>
        <begin position="853"/>
        <end position="878"/>
    </location>
</feature>
<feature type="transmembrane region" description="Helical" evidence="11">
    <location>
        <begin position="374"/>
        <end position="390"/>
    </location>
</feature>
<dbReference type="PANTHER" id="PTHR10050">
    <property type="entry name" value="DOLICHYL-PHOSPHATE-MANNOSE--PROTEIN MANNOSYLTRANSFERASE"/>
    <property type="match status" value="1"/>
</dbReference>
<evidence type="ECO:0000256" key="1">
    <source>
        <dbReference type="ARBA" id="ARBA00004127"/>
    </source>
</evidence>
<evidence type="ECO:0000259" key="12">
    <source>
        <dbReference type="Pfam" id="PF02366"/>
    </source>
</evidence>
<reference evidence="15 16" key="1">
    <citation type="submission" date="2015-10" db="EMBL/GenBank/DDBJ databases">
        <title>Butyribacter intestini gen. nov., sp. nov., a butyric acid-producing bacterium of the family Lachnospiraceae isolated from the human faeces.</title>
        <authorList>
            <person name="Zou Y."/>
            <person name="Xue W."/>
            <person name="Luo G."/>
            <person name="Lv M."/>
        </authorList>
    </citation>
    <scope>NUCLEOTIDE SEQUENCE [LARGE SCALE GENOMIC DNA]</scope>
    <source>
        <strain evidence="15 16">TF01-11</strain>
    </source>
</reference>
<keyword evidence="5" id="KW-0808">Transferase</keyword>
<proteinExistence type="inferred from homology"/>
<feature type="transmembrane region" description="Helical" evidence="11">
    <location>
        <begin position="171"/>
        <end position="194"/>
    </location>
</feature>
<dbReference type="InterPro" id="IPR027005">
    <property type="entry name" value="PMT-like"/>
</dbReference>
<feature type="transmembrane region" description="Helical" evidence="11">
    <location>
        <begin position="1026"/>
        <end position="1045"/>
    </location>
</feature>
<evidence type="ECO:0000256" key="8">
    <source>
        <dbReference type="ARBA" id="ARBA00023136"/>
    </source>
</evidence>
<evidence type="ECO:0000256" key="4">
    <source>
        <dbReference type="ARBA" id="ARBA00022676"/>
    </source>
</evidence>
<evidence type="ECO:0000259" key="13">
    <source>
        <dbReference type="Pfam" id="PF13231"/>
    </source>
</evidence>
<name>A0AAW3JPF4_9FIRM</name>
<evidence type="ECO:0000256" key="6">
    <source>
        <dbReference type="ARBA" id="ARBA00022692"/>
    </source>
</evidence>
<evidence type="ECO:0000256" key="11">
    <source>
        <dbReference type="SAM" id="Phobius"/>
    </source>
</evidence>
<dbReference type="GO" id="GO:0005886">
    <property type="term" value="C:plasma membrane"/>
    <property type="evidence" value="ECO:0007669"/>
    <property type="project" value="UniProtKB-SubCell"/>
</dbReference>
<accession>A0AAW3JPF4</accession>
<gene>
    <name evidence="15" type="ORF">APZ18_08470</name>
</gene>
<feature type="transmembrane region" description="Helical" evidence="11">
    <location>
        <begin position="948"/>
        <end position="965"/>
    </location>
</feature>
<feature type="transmembrane region" description="Helical" evidence="11">
    <location>
        <begin position="352"/>
        <end position="368"/>
    </location>
</feature>
<feature type="transmembrane region" description="Helical" evidence="11">
    <location>
        <begin position="750"/>
        <end position="772"/>
    </location>
</feature>
<evidence type="ECO:0000256" key="3">
    <source>
        <dbReference type="ARBA" id="ARBA00007222"/>
    </source>
</evidence>
<feature type="domain" description="ArnT-like N-terminal" evidence="12">
    <location>
        <begin position="700"/>
        <end position="875"/>
    </location>
</feature>
<evidence type="ECO:0000313" key="15">
    <source>
        <dbReference type="EMBL" id="KQC84752.1"/>
    </source>
</evidence>
<dbReference type="RefSeq" id="WP_055943798.1">
    <property type="nucleotide sequence ID" value="NZ_JAQDCV010000002.1"/>
</dbReference>
<feature type="transmembrane region" description="Helical" evidence="11">
    <location>
        <begin position="784"/>
        <end position="800"/>
    </location>
</feature>
<feature type="transmembrane region" description="Helical" evidence="11">
    <location>
        <begin position="806"/>
        <end position="824"/>
    </location>
</feature>
<evidence type="ECO:0000259" key="14">
    <source>
        <dbReference type="Pfam" id="PF16192"/>
    </source>
</evidence>
<sequence length="1071" mass="122120">MAAINFVAIAGLIAMLLCYKPVCSFIRGKEAAYGGKNGSGKKESAVSYGAADAKTGFMIFIFLFAVALLIRLIAAAIYKGNETDMNCFLLWSQSVFTDGLKKFYLSDSFHDYPPGYMYILYVVGAIRALFSWAWDSTASIVLTKMPAIIADMVTGWLIYKIACKRMRETGAALVSALYLLCPMIILDSAVWGQTDSVFTVFMLLMCYLISEKKLILSYFVFAIGILIKPQSLFFTPVLICGIIDQVFLEDFNWKKFFKNLGLGVAAILMIGVLMIPFGFSEALKQYTGTLGSYEYASINAYNFWNMLGLNWSSQYDKLLGIQYKTWGTIAIILTVIVALIISYRCKKNSGKYYYIGGFVVTVVFAFAVRMHERYLFPAMVMFIAAFAVRLRKEIYILYSLICAVVFYNAAYVLFIYDVNNFDPKAPIPIAISIGLLLTVAYMVYVTAKTYFAPANEGQEIKAVSEQLEKEREEKKTDKVKQSPIKKSGILAKMTKRDFIALGVITLVYAVIAFARLGEMNAPQTPYSVVKEGTVTLDMGQDVTVAKLWDFLGYQNNPTYYIEYTSDPNGAWTTLCGEGSEWDAGSVFKWNEKDINVTARYFRISPSANNGEDSIMELVLTDADGNKLTPVNSGQYAALFDEQDLFEGRATNLNGTYFDEIYHARTAYEMIHHLYCYENTHPPLGKVIMAVGVLIFGMCPFGWRFMGTLFGVLMLPVIYNFAKKFFNETWICIVTTLLFAFDFMHFVQTRIATIDVFVTLFIMLSYYFMYCYTKLSFYDTPLKKTFIPLGLCGIAMGLGWASKWTGIYSSAGLCVIFFVQMFKRFREYQYANKNIKGSSDGIEHKYIADNFYKLFMKTIGFCCIFFVVIPVIIYVLSYIPFSDGTDRGLITKVIEAQKTMFNYHSALKDSHPYSSRWYQWPIMYRPMWYYSGVTANDLREGISAFGNPLVWWAGIPAFIYMLYLIYKDRDKKAAFLTLGYMSQYAPWLLVTRTVFIYHYFPSVPFITVMLGYSFYNIVRYKPKMKKFVYVYVAVAIGLFALFYPVLSGYPITVDYANKFLKWFSTWVLVQTW</sequence>
<feature type="transmembrane region" description="Helical" evidence="11">
    <location>
        <begin position="115"/>
        <end position="134"/>
    </location>
</feature>
<feature type="transmembrane region" description="Helical" evidence="11">
    <location>
        <begin position="260"/>
        <end position="279"/>
    </location>
</feature>
<evidence type="ECO:0000256" key="10">
    <source>
        <dbReference type="ARBA" id="ARBA00093644"/>
    </source>
</evidence>
<dbReference type="Pfam" id="PF02366">
    <property type="entry name" value="PMT"/>
    <property type="match status" value="1"/>
</dbReference>
<feature type="transmembrane region" description="Helical" evidence="11">
    <location>
        <begin position="686"/>
        <end position="712"/>
    </location>
</feature>
<evidence type="ECO:0000256" key="2">
    <source>
        <dbReference type="ARBA" id="ARBA00004922"/>
    </source>
</evidence>
<dbReference type="InterPro" id="IPR038731">
    <property type="entry name" value="RgtA/B/C-like"/>
</dbReference>
<organism evidence="15 16">
    <name type="scientific">Butyribacter intestini</name>
    <dbReference type="NCBI Taxonomy" id="1703332"/>
    <lineage>
        <taxon>Bacteria</taxon>
        <taxon>Bacillati</taxon>
        <taxon>Bacillota</taxon>
        <taxon>Clostridia</taxon>
        <taxon>Lachnospirales</taxon>
        <taxon>Lachnospiraceae</taxon>
        <taxon>Butyribacter</taxon>
    </lineage>
</organism>
<dbReference type="SUPFAM" id="SSF49785">
    <property type="entry name" value="Galactose-binding domain-like"/>
    <property type="match status" value="1"/>
</dbReference>
<keyword evidence="6 11" id="KW-0812">Transmembrane</keyword>
<evidence type="ECO:0000256" key="9">
    <source>
        <dbReference type="ARBA" id="ARBA00093617"/>
    </source>
</evidence>